<keyword evidence="2" id="KW-1185">Reference proteome</keyword>
<proteinExistence type="predicted"/>
<evidence type="ECO:0000313" key="2">
    <source>
        <dbReference type="Proteomes" id="UP001153269"/>
    </source>
</evidence>
<evidence type="ECO:0000313" key="1">
    <source>
        <dbReference type="EMBL" id="CAB1425272.1"/>
    </source>
</evidence>
<dbReference type="AlphaFoldDB" id="A0A9N7U6V1"/>
<sequence length="137" mass="14908">MRPGGLISASTIGDLVSELLASSSVLTDQIIVLPRVEPPLTPVTGRTHTLLFYGGPFRVQHLAQGHFGMQMGQTGDRTADLQVELWDGGRQWSSKRCWQAEAGADEDRIDELGFCRLRRGGVDEEMTLSQEAPPSSG</sequence>
<comment type="caution">
    <text evidence="1">The sequence shown here is derived from an EMBL/GenBank/DDBJ whole genome shotgun (WGS) entry which is preliminary data.</text>
</comment>
<dbReference type="Proteomes" id="UP001153269">
    <property type="component" value="Unassembled WGS sequence"/>
</dbReference>
<reference evidence="1" key="1">
    <citation type="submission" date="2020-03" db="EMBL/GenBank/DDBJ databases">
        <authorList>
            <person name="Weist P."/>
        </authorList>
    </citation>
    <scope>NUCLEOTIDE SEQUENCE</scope>
</reference>
<accession>A0A9N7U6V1</accession>
<name>A0A9N7U6V1_PLEPL</name>
<gene>
    <name evidence="1" type="ORF">PLEPLA_LOCUS13202</name>
</gene>
<protein>
    <submittedName>
        <fullName evidence="1">Uncharacterized protein</fullName>
    </submittedName>
</protein>
<dbReference type="EMBL" id="CADEAL010000791">
    <property type="protein sequence ID" value="CAB1425272.1"/>
    <property type="molecule type" value="Genomic_DNA"/>
</dbReference>
<organism evidence="1 2">
    <name type="scientific">Pleuronectes platessa</name>
    <name type="common">European plaice</name>
    <dbReference type="NCBI Taxonomy" id="8262"/>
    <lineage>
        <taxon>Eukaryota</taxon>
        <taxon>Metazoa</taxon>
        <taxon>Chordata</taxon>
        <taxon>Craniata</taxon>
        <taxon>Vertebrata</taxon>
        <taxon>Euteleostomi</taxon>
        <taxon>Actinopterygii</taxon>
        <taxon>Neopterygii</taxon>
        <taxon>Teleostei</taxon>
        <taxon>Neoteleostei</taxon>
        <taxon>Acanthomorphata</taxon>
        <taxon>Carangaria</taxon>
        <taxon>Pleuronectiformes</taxon>
        <taxon>Pleuronectoidei</taxon>
        <taxon>Pleuronectidae</taxon>
        <taxon>Pleuronectes</taxon>
    </lineage>
</organism>